<comment type="subcellular location">
    <subcellularLocation>
        <location evidence="1">Mitochondrion</location>
    </subcellularLocation>
</comment>
<evidence type="ECO:0000256" key="2">
    <source>
        <dbReference type="ARBA" id="ARBA00010901"/>
    </source>
</evidence>
<comment type="caution">
    <text evidence="6">The sequence shown here is derived from an EMBL/GenBank/DDBJ whole genome shotgun (WGS) entry which is preliminary data.</text>
</comment>
<keyword evidence="7" id="KW-1185">Reference proteome</keyword>
<feature type="region of interest" description="Disordered" evidence="5">
    <location>
        <begin position="155"/>
        <end position="175"/>
    </location>
</feature>
<feature type="non-terminal residue" evidence="6">
    <location>
        <position position="1"/>
    </location>
</feature>
<evidence type="ECO:0000256" key="5">
    <source>
        <dbReference type="SAM" id="MobiDB-lite"/>
    </source>
</evidence>
<dbReference type="GO" id="GO:0005739">
    <property type="term" value="C:mitochondrion"/>
    <property type="evidence" value="ECO:0007669"/>
    <property type="project" value="UniProtKB-SubCell"/>
</dbReference>
<dbReference type="EMBL" id="CABFNP030000612">
    <property type="protein sequence ID" value="CAI6056267.1"/>
    <property type="molecule type" value="Genomic_DNA"/>
</dbReference>
<reference evidence="6" key="1">
    <citation type="submission" date="2023-01" db="EMBL/GenBank/DDBJ databases">
        <authorList>
            <person name="Piombo E."/>
        </authorList>
    </citation>
    <scope>NUCLEOTIDE SEQUENCE</scope>
</reference>
<dbReference type="AlphaFoldDB" id="A0AA35LSA4"/>
<dbReference type="Proteomes" id="UP001160390">
    <property type="component" value="Unassembled WGS sequence"/>
</dbReference>
<evidence type="ECO:0000313" key="7">
    <source>
        <dbReference type="Proteomes" id="UP001160390"/>
    </source>
</evidence>
<dbReference type="GO" id="GO:0042030">
    <property type="term" value="F:ATPase inhibitor activity"/>
    <property type="evidence" value="ECO:0007669"/>
    <property type="project" value="InterPro"/>
</dbReference>
<evidence type="ECO:0000256" key="3">
    <source>
        <dbReference type="ARBA" id="ARBA00023128"/>
    </source>
</evidence>
<feature type="region of interest" description="Disordered" evidence="5">
    <location>
        <begin position="106"/>
        <end position="134"/>
    </location>
</feature>
<dbReference type="InterPro" id="IPR007648">
    <property type="entry name" value="ATPase_inhibitor_mt"/>
</dbReference>
<dbReference type="Gene3D" id="1.20.5.500">
    <property type="entry name" value="Single helix bin"/>
    <property type="match status" value="1"/>
</dbReference>
<protein>
    <recommendedName>
        <fullName evidence="4">ATPase inhibitor, mitochondrial</fullName>
    </recommendedName>
</protein>
<gene>
    <name evidence="6" type="ORF">CCHLO57077_00007985</name>
</gene>
<evidence type="ECO:0000256" key="4">
    <source>
        <dbReference type="RuleBase" id="RU368087"/>
    </source>
</evidence>
<feature type="compositionally biased region" description="Basic and acidic residues" evidence="5">
    <location>
        <begin position="123"/>
        <end position="134"/>
    </location>
</feature>
<sequence>AQQNRSPGFPALVSYPGTSPRSDLLPERLGISLATGAPPNSDLIRCSNCRSRFALPLLIPANCNPQLSINSHHTPNKPIMLRTTFTKTASVRPLRAAFTTTVRAMGEGDTGAPPKLGGTGDAFQRREKASEDYAIRQREKEKLLELKKKLQEQKEHLERLSQHIDEITKDQDEKN</sequence>
<comment type="function">
    <text evidence="4">Inhibits the enzyme activity of ATPase.</text>
</comment>
<comment type="similarity">
    <text evidence="2 4">Belongs to the ATPase inhibitor family.</text>
</comment>
<accession>A0AA35LSA4</accession>
<name>A0AA35LSA4_9HYPO</name>
<dbReference type="Pfam" id="PF04568">
    <property type="entry name" value="IATP"/>
    <property type="match status" value="1"/>
</dbReference>
<evidence type="ECO:0000313" key="6">
    <source>
        <dbReference type="EMBL" id="CAI6056267.1"/>
    </source>
</evidence>
<organism evidence="6 7">
    <name type="scientific">Clonostachys chloroleuca</name>
    <dbReference type="NCBI Taxonomy" id="1926264"/>
    <lineage>
        <taxon>Eukaryota</taxon>
        <taxon>Fungi</taxon>
        <taxon>Dikarya</taxon>
        <taxon>Ascomycota</taxon>
        <taxon>Pezizomycotina</taxon>
        <taxon>Sordariomycetes</taxon>
        <taxon>Hypocreomycetidae</taxon>
        <taxon>Hypocreales</taxon>
        <taxon>Bionectriaceae</taxon>
        <taxon>Clonostachys</taxon>
    </lineage>
</organism>
<proteinExistence type="inferred from homology"/>
<keyword evidence="3" id="KW-0496">Mitochondrion</keyword>
<evidence type="ECO:0000256" key="1">
    <source>
        <dbReference type="ARBA" id="ARBA00004173"/>
    </source>
</evidence>